<evidence type="ECO:0000256" key="4">
    <source>
        <dbReference type="ARBA" id="ARBA00022989"/>
    </source>
</evidence>
<comment type="subcellular location">
    <subcellularLocation>
        <location evidence="1">Membrane</location>
        <topology evidence="1">Multi-pass membrane protein</topology>
    </subcellularLocation>
</comment>
<sequence length="120" mass="13567">MIKQLTRYISVGMVNTLIHWLVFAIIWYGTASPQGLSNLIAFCVAVTFSFFANSRFTFSSRATLHRYLIYVAFLGALSIVTGMVADQLNLPPLFTLVMFSASSLFLGFIYSRYIVFKEIK</sequence>
<dbReference type="InterPro" id="IPR016480">
    <property type="entry name" value="Glc_translocase_bactprenl-link"/>
</dbReference>
<dbReference type="InterPro" id="IPR051401">
    <property type="entry name" value="GtrA_CellWall_Glycosyl"/>
</dbReference>
<evidence type="ECO:0000256" key="6">
    <source>
        <dbReference type="ARBA" id="ARBA00025595"/>
    </source>
</evidence>
<feature type="transmembrane region" description="Helical" evidence="8">
    <location>
        <begin position="7"/>
        <end position="29"/>
    </location>
</feature>
<feature type="transmembrane region" description="Helical" evidence="8">
    <location>
        <begin position="35"/>
        <end position="52"/>
    </location>
</feature>
<dbReference type="EMBL" id="CP074347">
    <property type="protein sequence ID" value="USU99068.1"/>
    <property type="molecule type" value="Genomic_DNA"/>
</dbReference>
<evidence type="ECO:0000256" key="8">
    <source>
        <dbReference type="SAM" id="Phobius"/>
    </source>
</evidence>
<evidence type="ECO:0000256" key="5">
    <source>
        <dbReference type="ARBA" id="ARBA00023136"/>
    </source>
</evidence>
<gene>
    <name evidence="10" type="ORF">KFQ06_13440</name>
</gene>
<comment type="similarity">
    <text evidence="7">Belongs to the gtrA family.</text>
</comment>
<feature type="transmembrane region" description="Helical" evidence="8">
    <location>
        <begin position="64"/>
        <end position="84"/>
    </location>
</feature>
<organism evidence="10 11">
    <name type="scientific">Serratia entomophila</name>
    <dbReference type="NCBI Taxonomy" id="42906"/>
    <lineage>
        <taxon>Bacteria</taxon>
        <taxon>Pseudomonadati</taxon>
        <taxon>Pseudomonadota</taxon>
        <taxon>Gammaproteobacteria</taxon>
        <taxon>Enterobacterales</taxon>
        <taxon>Yersiniaceae</taxon>
        <taxon>Serratia</taxon>
    </lineage>
</organism>
<dbReference type="PANTHER" id="PTHR38459">
    <property type="entry name" value="PROPHAGE BACTOPRENOL-LINKED GLUCOSE TRANSLOCASE HOMOLOG"/>
    <property type="match status" value="1"/>
</dbReference>
<evidence type="ECO:0000313" key="10">
    <source>
        <dbReference type="EMBL" id="USU99068.1"/>
    </source>
</evidence>
<dbReference type="PANTHER" id="PTHR38459:SF1">
    <property type="entry name" value="PROPHAGE BACTOPRENOL-LINKED GLUCOSE TRANSLOCASE HOMOLOG"/>
    <property type="match status" value="1"/>
</dbReference>
<evidence type="ECO:0000259" key="9">
    <source>
        <dbReference type="Pfam" id="PF04138"/>
    </source>
</evidence>
<feature type="domain" description="GtrA/DPMS transmembrane" evidence="9">
    <location>
        <begin position="7"/>
        <end position="116"/>
    </location>
</feature>
<keyword evidence="11" id="KW-1185">Reference proteome</keyword>
<protein>
    <recommendedName>
        <fullName evidence="7">Bactoprenol-linked glucose translocase</fullName>
    </recommendedName>
</protein>
<evidence type="ECO:0000256" key="7">
    <source>
        <dbReference type="PIRNR" id="PIRNR006298"/>
    </source>
</evidence>
<dbReference type="Pfam" id="PF04138">
    <property type="entry name" value="GtrA_DPMS_TM"/>
    <property type="match status" value="1"/>
</dbReference>
<name>A0ABY5CLI6_9GAMM</name>
<keyword evidence="2 7" id="KW-0813">Transport</keyword>
<feature type="transmembrane region" description="Helical" evidence="8">
    <location>
        <begin position="90"/>
        <end position="110"/>
    </location>
</feature>
<reference evidence="10" key="1">
    <citation type="journal article" date="2022" name="BMC Genomics">
        <title>Genome sequence of the entomopathogenic Serratia entomophila isolate 626 and characterisation of the species specific itaconate degradation pathway.</title>
        <authorList>
            <person name="Vaughan A.L."/>
            <person name="Altermann E."/>
            <person name="Glare T.R."/>
            <person name="Hurst M.R.H."/>
        </authorList>
    </citation>
    <scope>NUCLEOTIDE SEQUENCE</scope>
    <source>
        <strain evidence="10">626</strain>
    </source>
</reference>
<evidence type="ECO:0000256" key="2">
    <source>
        <dbReference type="ARBA" id="ARBA00022448"/>
    </source>
</evidence>
<keyword evidence="3 8" id="KW-0812">Transmembrane</keyword>
<dbReference type="RefSeq" id="WP_234584899.1">
    <property type="nucleotide sequence ID" value="NZ_CAMIPG010000016.1"/>
</dbReference>
<dbReference type="GeneID" id="75023030"/>
<comment type="function">
    <text evidence="6 7">Involved in O antigen modification. Involved in the translocation of bactoprenol-linked glucose across the cytoplasmic membrane.</text>
</comment>
<evidence type="ECO:0000256" key="3">
    <source>
        <dbReference type="ARBA" id="ARBA00022692"/>
    </source>
</evidence>
<proteinExistence type="inferred from homology"/>
<dbReference type="Proteomes" id="UP001056873">
    <property type="component" value="Chromosome"/>
</dbReference>
<dbReference type="PIRSF" id="PIRSF006298">
    <property type="entry name" value="GtrA_prd"/>
    <property type="match status" value="1"/>
</dbReference>
<dbReference type="InterPro" id="IPR007267">
    <property type="entry name" value="GtrA_DPMS_TM"/>
</dbReference>
<keyword evidence="4 8" id="KW-1133">Transmembrane helix</keyword>
<evidence type="ECO:0000256" key="1">
    <source>
        <dbReference type="ARBA" id="ARBA00004141"/>
    </source>
</evidence>
<accession>A0ABY5CLI6</accession>
<keyword evidence="5 8" id="KW-0472">Membrane</keyword>
<evidence type="ECO:0000313" key="11">
    <source>
        <dbReference type="Proteomes" id="UP001056873"/>
    </source>
</evidence>